<dbReference type="GO" id="GO:0005886">
    <property type="term" value="C:plasma membrane"/>
    <property type="evidence" value="ECO:0007669"/>
    <property type="project" value="TreeGrafter"/>
</dbReference>
<keyword evidence="1" id="KW-0472">Membrane</keyword>
<dbReference type="EMBL" id="LR590464">
    <property type="protein sequence ID" value="VTP69422.1"/>
    <property type="molecule type" value="Genomic_DNA"/>
</dbReference>
<feature type="transmembrane region" description="Helical" evidence="1">
    <location>
        <begin position="125"/>
        <end position="145"/>
    </location>
</feature>
<dbReference type="GO" id="GO:0090589">
    <property type="term" value="F:protein-phosphocysteine-trehalose phosphotransferase system transporter activity"/>
    <property type="evidence" value="ECO:0007669"/>
    <property type="project" value="TreeGrafter"/>
</dbReference>
<reference evidence="2 3" key="1">
    <citation type="submission" date="2019-05" db="EMBL/GenBank/DDBJ databases">
        <authorList>
            <consortium name="Pathogen Informatics"/>
        </authorList>
    </citation>
    <scope>NUCLEOTIDE SEQUENCE [LARGE SCALE GENOMIC DNA]</scope>
    <source>
        <strain evidence="2 3">NCTC13032</strain>
    </source>
</reference>
<evidence type="ECO:0000313" key="2">
    <source>
        <dbReference type="EMBL" id="VTP69422.1"/>
    </source>
</evidence>
<accession>A0A4U9HXE5</accession>
<sequence>MRRAIPDALDLILTPFLTVIISGFIALLIIGPAGRALGDGISFVLSTLISHAGWLAGVAVWRSLLGYRHYRDSSQFPRGRSRVAGQSFYRRQLPAADLGDGQRRSGRSLSGGVVQNQPMQKLKRLLLPSAFSAMLGITEAAIFGINLRFVKPFIAGTDWRCSGRRMGGICPRLHDRGWPDGDPRYGHRAGQFAVELHYRDGYRLLASPLRSPWC</sequence>
<dbReference type="Proteomes" id="UP000310719">
    <property type="component" value="Chromosome"/>
</dbReference>
<dbReference type="GO" id="GO:0009401">
    <property type="term" value="P:phosphoenolpyruvate-dependent sugar phosphotransferase system"/>
    <property type="evidence" value="ECO:0007669"/>
    <property type="project" value="TreeGrafter"/>
</dbReference>
<protein>
    <submittedName>
        <fullName evidence="2">PTS system sac EIIBC component</fullName>
    </submittedName>
</protein>
<evidence type="ECO:0000256" key="1">
    <source>
        <dbReference type="SAM" id="Phobius"/>
    </source>
</evidence>
<dbReference type="InterPro" id="IPR050558">
    <property type="entry name" value="PTS_Sugar-Specific_Components"/>
</dbReference>
<organism evidence="2 3">
    <name type="scientific">Leclercia adecarboxylata</name>
    <dbReference type="NCBI Taxonomy" id="83655"/>
    <lineage>
        <taxon>Bacteria</taxon>
        <taxon>Pseudomonadati</taxon>
        <taxon>Pseudomonadota</taxon>
        <taxon>Gammaproteobacteria</taxon>
        <taxon>Enterobacterales</taxon>
        <taxon>Enterobacteriaceae</taxon>
        <taxon>Leclercia</taxon>
    </lineage>
</organism>
<dbReference type="GO" id="GO:0015771">
    <property type="term" value="P:trehalose transport"/>
    <property type="evidence" value="ECO:0007669"/>
    <property type="project" value="TreeGrafter"/>
</dbReference>
<dbReference type="PANTHER" id="PTHR30175:SF1">
    <property type="entry name" value="PTS SYSTEM ARBUTIN-, CELLOBIOSE-, AND SALICIN-SPECIFIC EIIBC COMPONENT-RELATED"/>
    <property type="match status" value="1"/>
</dbReference>
<keyword evidence="1" id="KW-1133">Transmembrane helix</keyword>
<feature type="transmembrane region" description="Helical" evidence="1">
    <location>
        <begin position="40"/>
        <end position="61"/>
    </location>
</feature>
<name>A0A4U9HXE5_9ENTR</name>
<feature type="transmembrane region" description="Helical" evidence="1">
    <location>
        <begin position="12"/>
        <end position="34"/>
    </location>
</feature>
<keyword evidence="1" id="KW-0812">Transmembrane</keyword>
<dbReference type="AlphaFoldDB" id="A0A4U9HXE5"/>
<proteinExistence type="predicted"/>
<evidence type="ECO:0000313" key="3">
    <source>
        <dbReference type="Proteomes" id="UP000310719"/>
    </source>
</evidence>
<dbReference type="PANTHER" id="PTHR30175">
    <property type="entry name" value="PHOSPHOTRANSFERASE SYSTEM TRANSPORT PROTEIN"/>
    <property type="match status" value="1"/>
</dbReference>
<gene>
    <name evidence="2" type="primary">sacX_1</name>
    <name evidence="2" type="ORF">NCTC13032_04325</name>
</gene>